<feature type="domain" description="CBS" evidence="3">
    <location>
        <begin position="8"/>
        <end position="67"/>
    </location>
</feature>
<sequence length="142" mass="15746">MHVRQLLESKGNDVVTCRPQMSLHEVAVMLSEHRIGAVVVTEGAAIKGILSERDIVSAVAREGTGALSQPVANFMTARVRICRMHHTTDDLMEMMTNERFRHLPVEEDGKLVGIVSIGDVVKRRIAEVQNEAEAIREYVTQG</sequence>
<organism evidence="4 5">
    <name type="scientific">Afifella marina DSM 2698</name>
    <dbReference type="NCBI Taxonomy" id="1120955"/>
    <lineage>
        <taxon>Bacteria</taxon>
        <taxon>Pseudomonadati</taxon>
        <taxon>Pseudomonadota</taxon>
        <taxon>Alphaproteobacteria</taxon>
        <taxon>Hyphomicrobiales</taxon>
        <taxon>Afifellaceae</taxon>
        <taxon>Afifella</taxon>
    </lineage>
</organism>
<reference evidence="5" key="1">
    <citation type="submission" date="2016-10" db="EMBL/GenBank/DDBJ databases">
        <authorList>
            <person name="Varghese N."/>
            <person name="Submissions S."/>
        </authorList>
    </citation>
    <scope>NUCLEOTIDE SEQUENCE [LARGE SCALE GENOMIC DNA]</scope>
    <source>
        <strain evidence="5">DSM 2698</strain>
    </source>
</reference>
<gene>
    <name evidence="4" type="ORF">SAMN03080610_03480</name>
</gene>
<dbReference type="OrthoDB" id="9807125at2"/>
<dbReference type="Proteomes" id="UP000199347">
    <property type="component" value="Unassembled WGS sequence"/>
</dbReference>
<evidence type="ECO:0000259" key="3">
    <source>
        <dbReference type="PROSITE" id="PS51371"/>
    </source>
</evidence>
<evidence type="ECO:0000313" key="5">
    <source>
        <dbReference type="Proteomes" id="UP000199347"/>
    </source>
</evidence>
<dbReference type="PROSITE" id="PS51371">
    <property type="entry name" value="CBS"/>
    <property type="match status" value="2"/>
</dbReference>
<keyword evidence="5" id="KW-1185">Reference proteome</keyword>
<dbReference type="InterPro" id="IPR046342">
    <property type="entry name" value="CBS_dom_sf"/>
</dbReference>
<evidence type="ECO:0000256" key="1">
    <source>
        <dbReference type="ARBA" id="ARBA00023122"/>
    </source>
</evidence>
<name>A0A1G5P893_AFIMA</name>
<dbReference type="CDD" id="cd04623">
    <property type="entry name" value="CBS_pair_bac_euk"/>
    <property type="match status" value="1"/>
</dbReference>
<dbReference type="Gene3D" id="3.10.580.10">
    <property type="entry name" value="CBS-domain"/>
    <property type="match status" value="1"/>
</dbReference>
<dbReference type="EMBL" id="FMVW01000011">
    <property type="protein sequence ID" value="SCZ45724.1"/>
    <property type="molecule type" value="Genomic_DNA"/>
</dbReference>
<evidence type="ECO:0000256" key="2">
    <source>
        <dbReference type="PROSITE-ProRule" id="PRU00703"/>
    </source>
</evidence>
<proteinExistence type="predicted"/>
<dbReference type="InterPro" id="IPR000644">
    <property type="entry name" value="CBS_dom"/>
</dbReference>
<accession>A0A1G5P893</accession>
<dbReference type="SMART" id="SM00116">
    <property type="entry name" value="CBS"/>
    <property type="match status" value="2"/>
</dbReference>
<dbReference type="STRING" id="1120955.SAMN03080610_03480"/>
<dbReference type="SUPFAM" id="SSF54631">
    <property type="entry name" value="CBS-domain pair"/>
    <property type="match status" value="1"/>
</dbReference>
<protein>
    <submittedName>
        <fullName evidence="4">CBS domain-containing protein</fullName>
    </submittedName>
</protein>
<dbReference type="Pfam" id="PF00571">
    <property type="entry name" value="CBS"/>
    <property type="match status" value="2"/>
</dbReference>
<feature type="domain" description="CBS" evidence="3">
    <location>
        <begin position="75"/>
        <end position="133"/>
    </location>
</feature>
<dbReference type="RefSeq" id="WP_092816226.1">
    <property type="nucleotide sequence ID" value="NZ_FMVW01000011.1"/>
</dbReference>
<dbReference type="PANTHER" id="PTHR43080:SF2">
    <property type="entry name" value="CBS DOMAIN-CONTAINING PROTEIN"/>
    <property type="match status" value="1"/>
</dbReference>
<keyword evidence="1 2" id="KW-0129">CBS domain</keyword>
<dbReference type="InterPro" id="IPR044725">
    <property type="entry name" value="CBSX3_CBS_dom"/>
</dbReference>
<dbReference type="AlphaFoldDB" id="A0A1G5P893"/>
<dbReference type="InterPro" id="IPR051257">
    <property type="entry name" value="Diverse_CBS-Domain"/>
</dbReference>
<dbReference type="PANTHER" id="PTHR43080">
    <property type="entry name" value="CBS DOMAIN-CONTAINING PROTEIN CBSX3, MITOCHONDRIAL"/>
    <property type="match status" value="1"/>
</dbReference>
<evidence type="ECO:0000313" key="4">
    <source>
        <dbReference type="EMBL" id="SCZ45724.1"/>
    </source>
</evidence>